<sequence length="223" mass="24511">MIFNVSLMPFYGKKETGVQLPPVDQSKNGDVAKMNMLPVLPFAHSLLEKAVKEGSFAIDATAGNGHDTVFLAKRVGKSGKVFAFDIQPEAVKRTKERLEKEGLVTRAELFCTGHEHAGECIPASLHGKISGAVFNLGYLPDSDKTVITRPESTIAALGQIFPMLETGGIIAVVVYHGHEGGAYERDRLLDYVKQLDQKKAHVLRYEFLNQANHPPFLIAVQKR</sequence>
<dbReference type="Pfam" id="PF06962">
    <property type="entry name" value="rRNA_methylase"/>
    <property type="match status" value="1"/>
</dbReference>
<dbReference type="EMBL" id="LQYG01000120">
    <property type="protein sequence ID" value="KYC58737.1"/>
    <property type="molecule type" value="Genomic_DNA"/>
</dbReference>
<comment type="caution">
    <text evidence="1">The sequence shown here is derived from an EMBL/GenBank/DDBJ whole genome shotgun (WGS) entry which is preliminary data.</text>
</comment>
<dbReference type="InterPro" id="IPR029063">
    <property type="entry name" value="SAM-dependent_MTases_sf"/>
</dbReference>
<evidence type="ECO:0000313" key="1">
    <source>
        <dbReference type="EMBL" id="KYC58737.1"/>
    </source>
</evidence>
<name>A0A150JNG0_HEYCO</name>
<reference evidence="1 2" key="1">
    <citation type="submission" date="2016-01" db="EMBL/GenBank/DDBJ databases">
        <title>Genome Sequences of Twelve Sporeforming Bacillus Species Isolated from Foods.</title>
        <authorList>
            <person name="Berendsen E.M."/>
            <person name="Wells-Bennik M.H."/>
            <person name="Krawcyk A.O."/>
            <person name="De Jong A."/>
            <person name="Holsappel S."/>
            <person name="Eijlander R.T."/>
            <person name="Kuipers O.P."/>
        </authorList>
    </citation>
    <scope>NUCLEOTIDE SEQUENCE [LARGE SCALE GENOMIC DNA]</scope>
    <source>
        <strain evidence="1 2">B4098</strain>
    </source>
</reference>
<organism evidence="1 2">
    <name type="scientific">Heyndrickxia coagulans</name>
    <name type="common">Weizmannia coagulans</name>
    <dbReference type="NCBI Taxonomy" id="1398"/>
    <lineage>
        <taxon>Bacteria</taxon>
        <taxon>Bacillati</taxon>
        <taxon>Bacillota</taxon>
        <taxon>Bacilli</taxon>
        <taxon>Bacillales</taxon>
        <taxon>Bacillaceae</taxon>
        <taxon>Heyndrickxia</taxon>
    </lineage>
</organism>
<dbReference type="PANTHER" id="PTHR35276">
    <property type="entry name" value="S-ADENOSYL-L-METHIONINE-DEPENDENT METHYLTRANSFERASES SUPERFAMILY PROTEIN"/>
    <property type="match status" value="1"/>
</dbReference>
<dbReference type="SUPFAM" id="SSF53335">
    <property type="entry name" value="S-adenosyl-L-methionine-dependent methyltransferases"/>
    <property type="match status" value="1"/>
</dbReference>
<dbReference type="Gene3D" id="3.40.50.150">
    <property type="entry name" value="Vaccinia Virus protein VP39"/>
    <property type="match status" value="1"/>
</dbReference>
<dbReference type="PATRIC" id="fig|1398.26.peg.2448"/>
<accession>A0A150JNG0</accession>
<evidence type="ECO:0000313" key="2">
    <source>
        <dbReference type="Proteomes" id="UP000075288"/>
    </source>
</evidence>
<protein>
    <recommendedName>
        <fullName evidence="3">rRNA methylase</fullName>
    </recommendedName>
</protein>
<dbReference type="Proteomes" id="UP000075288">
    <property type="component" value="Unassembled WGS sequence"/>
</dbReference>
<evidence type="ECO:0008006" key="3">
    <source>
        <dbReference type="Google" id="ProtNLM"/>
    </source>
</evidence>
<dbReference type="AlphaFoldDB" id="A0A150JNG0"/>
<gene>
    <name evidence="1" type="ORF">B4098_2429</name>
</gene>
<proteinExistence type="predicted"/>
<dbReference type="InterPro" id="IPR010719">
    <property type="entry name" value="MnmM_MeTrfase"/>
</dbReference>
<dbReference type="PANTHER" id="PTHR35276:SF1">
    <property type="entry name" value="TRNA (MNM(5)S(2)U34)-METHYLTRANSFERASE, CHLOROPLASTIC"/>
    <property type="match status" value="1"/>
</dbReference>
<dbReference type="CDD" id="cd02440">
    <property type="entry name" value="AdoMet_MTases"/>
    <property type="match status" value="1"/>
</dbReference>